<proteinExistence type="predicted"/>
<dbReference type="AlphaFoldDB" id="A0A562MBA4"/>
<feature type="non-terminal residue" evidence="1">
    <location>
        <position position="133"/>
    </location>
</feature>
<dbReference type="Proteomes" id="UP000317122">
    <property type="component" value="Unassembled WGS sequence"/>
</dbReference>
<name>A0A562MBA4_9HYPH</name>
<comment type="caution">
    <text evidence="1">The sequence shown here is derived from an EMBL/GenBank/DDBJ whole genome shotgun (WGS) entry which is preliminary data.</text>
</comment>
<dbReference type="EMBL" id="VLKT01000111">
    <property type="protein sequence ID" value="TWI17215.1"/>
    <property type="molecule type" value="Genomic_DNA"/>
</dbReference>
<dbReference type="Pfam" id="PF13246">
    <property type="entry name" value="Cation_ATPase"/>
    <property type="match status" value="1"/>
</dbReference>
<evidence type="ECO:0000313" key="1">
    <source>
        <dbReference type="EMBL" id="TWI17215.1"/>
    </source>
</evidence>
<organism evidence="1 2">
    <name type="scientific">Mesorhizobium tianshanense</name>
    <dbReference type="NCBI Taxonomy" id="39844"/>
    <lineage>
        <taxon>Bacteria</taxon>
        <taxon>Pseudomonadati</taxon>
        <taxon>Pseudomonadota</taxon>
        <taxon>Alphaproteobacteria</taxon>
        <taxon>Hyphomicrobiales</taxon>
        <taxon>Phyllobacteriaceae</taxon>
        <taxon>Mesorhizobium</taxon>
    </lineage>
</organism>
<evidence type="ECO:0000313" key="2">
    <source>
        <dbReference type="Proteomes" id="UP000317122"/>
    </source>
</evidence>
<keyword evidence="2" id="KW-1185">Reference proteome</keyword>
<protein>
    <submittedName>
        <fullName evidence="1">Mg2+-importing ATPase</fullName>
    </submittedName>
</protein>
<gene>
    <name evidence="1" type="ORF">IQ26_07566</name>
</gene>
<reference evidence="1 2" key="1">
    <citation type="journal article" date="2015" name="Stand. Genomic Sci.">
        <title>Genomic Encyclopedia of Bacterial and Archaeal Type Strains, Phase III: the genomes of soil and plant-associated and newly described type strains.</title>
        <authorList>
            <person name="Whitman W.B."/>
            <person name="Woyke T."/>
            <person name="Klenk H.P."/>
            <person name="Zhou Y."/>
            <person name="Lilburn T.G."/>
            <person name="Beck B.J."/>
            <person name="De Vos P."/>
            <person name="Vandamme P."/>
            <person name="Eisen J.A."/>
            <person name="Garrity G."/>
            <person name="Hugenholtz P."/>
            <person name="Kyrpides N.C."/>
        </authorList>
    </citation>
    <scope>NUCLEOTIDE SEQUENCE [LARGE SCALE GENOMIC DNA]</scope>
    <source>
        <strain evidence="1 2">CGMCC 1.2546</strain>
    </source>
</reference>
<dbReference type="Gene3D" id="3.40.1110.10">
    <property type="entry name" value="Calcium-transporting ATPase, cytoplasmic domain N"/>
    <property type="match status" value="1"/>
</dbReference>
<dbReference type="GO" id="GO:0000166">
    <property type="term" value="F:nucleotide binding"/>
    <property type="evidence" value="ECO:0007669"/>
    <property type="project" value="InterPro"/>
</dbReference>
<dbReference type="InterPro" id="IPR023299">
    <property type="entry name" value="ATPase_P-typ_cyto_dom_N"/>
</dbReference>
<accession>A0A562MBA4</accession>
<sequence length="133" mass="14125">MIKANSDEVRRLAFLNAAFETGIENPLDAAIVAAGESAGLTTGNLTKIDEIPYDFMRRRLTIVVAEGAAPAQRLFVTKGAFSNVLDICSSIDCNGVEVPLDAGRRADLDAIFKAKGAEGFRVLALATRKVAAK</sequence>
<dbReference type="SUPFAM" id="SSF81660">
    <property type="entry name" value="Metal cation-transporting ATPase, ATP-binding domain N"/>
    <property type="match status" value="1"/>
</dbReference>